<proteinExistence type="predicted"/>
<name>A0A2H9U4J0_9GAMM</name>
<protein>
    <submittedName>
        <fullName evidence="1">Uncharacterized protein</fullName>
    </submittedName>
</protein>
<dbReference type="EMBL" id="PGGC01000084">
    <property type="protein sequence ID" value="PJG58940.1"/>
    <property type="molecule type" value="Genomic_DNA"/>
</dbReference>
<accession>A0A2H9U4J0</accession>
<evidence type="ECO:0000313" key="1">
    <source>
        <dbReference type="EMBL" id="PJG58940.1"/>
    </source>
</evidence>
<reference evidence="1 2" key="1">
    <citation type="submission" date="2017-11" db="EMBL/GenBank/DDBJ databases">
        <title>Draft genome sequence of environmental isolate Aeromonas cavernicola sp. nov. MDC 2508.</title>
        <authorList>
            <person name="Colston S.M."/>
            <person name="Navarro A."/>
            <person name="Martinez-Murcia A.J."/>
            <person name="Graf J."/>
        </authorList>
    </citation>
    <scope>NUCLEOTIDE SEQUENCE [LARGE SCALE GENOMIC DNA]</scope>
    <source>
        <strain evidence="1 2">MDC 2508</strain>
    </source>
</reference>
<dbReference type="Proteomes" id="UP000235861">
    <property type="component" value="Unassembled WGS sequence"/>
</dbReference>
<dbReference type="AlphaFoldDB" id="A0A2H9U4J0"/>
<gene>
    <name evidence="1" type="ORF">CUC53_09915</name>
</gene>
<evidence type="ECO:0000313" key="2">
    <source>
        <dbReference type="Proteomes" id="UP000235861"/>
    </source>
</evidence>
<sequence>MKVTGIGVHKDDFRFSTSAGEKLGSTSLGYQVQNERQMKVVTIAYVTGVDVCIEINRYTYYYWEIKEIYIKNPKPQKNS</sequence>
<organism evidence="1 2">
    <name type="scientific">Aeromonas cavernicola</name>
    <dbReference type="NCBI Taxonomy" id="1006623"/>
    <lineage>
        <taxon>Bacteria</taxon>
        <taxon>Pseudomonadati</taxon>
        <taxon>Pseudomonadota</taxon>
        <taxon>Gammaproteobacteria</taxon>
        <taxon>Aeromonadales</taxon>
        <taxon>Aeromonadaceae</taxon>
        <taxon>Aeromonas</taxon>
    </lineage>
</organism>
<comment type="caution">
    <text evidence="1">The sequence shown here is derived from an EMBL/GenBank/DDBJ whole genome shotgun (WGS) entry which is preliminary data.</text>
</comment>
<keyword evidence="2" id="KW-1185">Reference proteome</keyword>